<feature type="domain" description="CRAL-TRIO" evidence="2">
    <location>
        <begin position="99"/>
        <end position="261"/>
    </location>
</feature>
<name>A0A8B7PNA5_HYAAZ</name>
<dbReference type="Gene3D" id="1.10.8.20">
    <property type="entry name" value="N-terminal domain of phosphatidylinositol transfer protein sec14p"/>
    <property type="match status" value="1"/>
</dbReference>
<reference evidence="4" key="1">
    <citation type="submission" date="2025-08" db="UniProtKB">
        <authorList>
            <consortium name="RefSeq"/>
        </authorList>
    </citation>
    <scope>IDENTIFICATION</scope>
    <source>
        <tissue evidence="4">Whole organism</tissue>
    </source>
</reference>
<dbReference type="PROSITE" id="PS50191">
    <property type="entry name" value="CRAL_TRIO"/>
    <property type="match status" value="1"/>
</dbReference>
<dbReference type="GO" id="GO:1902936">
    <property type="term" value="F:phosphatidylinositol bisphosphate binding"/>
    <property type="evidence" value="ECO:0007669"/>
    <property type="project" value="TreeGrafter"/>
</dbReference>
<evidence type="ECO:0000313" key="4">
    <source>
        <dbReference type="RefSeq" id="XP_018027684.1"/>
    </source>
</evidence>
<dbReference type="GeneID" id="108682934"/>
<dbReference type="SUPFAM" id="SSF46938">
    <property type="entry name" value="CRAL/TRIO N-terminal domain"/>
    <property type="match status" value="1"/>
</dbReference>
<dbReference type="SUPFAM" id="SSF52087">
    <property type="entry name" value="CRAL/TRIO domain"/>
    <property type="match status" value="1"/>
</dbReference>
<dbReference type="PRINTS" id="PR00180">
    <property type="entry name" value="CRETINALDHBP"/>
</dbReference>
<evidence type="ECO:0000256" key="1">
    <source>
        <dbReference type="SAM" id="MobiDB-lite"/>
    </source>
</evidence>
<dbReference type="Proteomes" id="UP000694843">
    <property type="component" value="Unplaced"/>
</dbReference>
<gene>
    <name evidence="4" type="primary">LOC108682934</name>
</gene>
<dbReference type="InterPro" id="IPR011074">
    <property type="entry name" value="CRAL/TRIO_N_dom"/>
</dbReference>
<dbReference type="SMART" id="SM00516">
    <property type="entry name" value="SEC14"/>
    <property type="match status" value="1"/>
</dbReference>
<proteinExistence type="predicted"/>
<organism evidence="3 4">
    <name type="scientific">Hyalella azteca</name>
    <name type="common">Amphipod</name>
    <dbReference type="NCBI Taxonomy" id="294128"/>
    <lineage>
        <taxon>Eukaryota</taxon>
        <taxon>Metazoa</taxon>
        <taxon>Ecdysozoa</taxon>
        <taxon>Arthropoda</taxon>
        <taxon>Crustacea</taxon>
        <taxon>Multicrustacea</taxon>
        <taxon>Malacostraca</taxon>
        <taxon>Eumalacostraca</taxon>
        <taxon>Peracarida</taxon>
        <taxon>Amphipoda</taxon>
        <taxon>Senticaudata</taxon>
        <taxon>Talitrida</taxon>
        <taxon>Talitroidea</taxon>
        <taxon>Hyalellidae</taxon>
        <taxon>Hyalella</taxon>
    </lineage>
</organism>
<keyword evidence="3" id="KW-1185">Reference proteome</keyword>
<dbReference type="InterPro" id="IPR036273">
    <property type="entry name" value="CRAL/TRIO_N_dom_sf"/>
</dbReference>
<dbReference type="GO" id="GO:0016020">
    <property type="term" value="C:membrane"/>
    <property type="evidence" value="ECO:0007669"/>
    <property type="project" value="TreeGrafter"/>
</dbReference>
<evidence type="ECO:0000259" key="2">
    <source>
        <dbReference type="PROSITE" id="PS50191"/>
    </source>
</evidence>
<sequence>MPEKYEKYVCTLSPELQQQAKDELNEDPARRQEDIDAIRKWLKKQPHINARMDDWNILRFLRGCKFSLERTKEKMDMFYTCKTAVPEWFANRDPDEPKMRELLQMGFTLPLDGHDPKGCKVIIVRAAIHDPNKYSIDDMMKSSNFIGSVMAEEEEQWSVTGIVQVIDIQGAVAGHAMQLTPAFVKKAMVVWQDGYPMRPKALHYINTPAAFDTVFNIFKSFMKEKMKKRIHIHGSDLSSLHKHIPPSLLPKEYGGTNGTVEDITRHWLKRVEARKQWLKEDEQYKVDESKRPGKPKTSSDLFGIEGSFRQLNVD</sequence>
<dbReference type="Gene3D" id="1.20.5.1200">
    <property type="entry name" value="Alpha-tocopherol transfer"/>
    <property type="match status" value="1"/>
</dbReference>
<dbReference type="AlphaFoldDB" id="A0A8B7PNA5"/>
<dbReference type="PANTHER" id="PTHR10174:SF224">
    <property type="entry name" value="RETINOL-BINDING PROTEIN PINTA"/>
    <property type="match status" value="1"/>
</dbReference>
<dbReference type="RefSeq" id="XP_018027684.1">
    <property type="nucleotide sequence ID" value="XM_018172195.2"/>
</dbReference>
<evidence type="ECO:0000313" key="3">
    <source>
        <dbReference type="Proteomes" id="UP000694843"/>
    </source>
</evidence>
<feature type="region of interest" description="Disordered" evidence="1">
    <location>
        <begin position="284"/>
        <end position="314"/>
    </location>
</feature>
<dbReference type="Pfam" id="PF00650">
    <property type="entry name" value="CRAL_TRIO"/>
    <property type="match status" value="1"/>
</dbReference>
<dbReference type="PANTHER" id="PTHR10174">
    <property type="entry name" value="ALPHA-TOCOPHEROL TRANSFER PROTEIN-RELATED"/>
    <property type="match status" value="1"/>
</dbReference>
<protein>
    <submittedName>
        <fullName evidence="4">Alpha-tocopherol transfer protein-like isoform X3</fullName>
    </submittedName>
</protein>
<dbReference type="InterPro" id="IPR036865">
    <property type="entry name" value="CRAL-TRIO_dom_sf"/>
</dbReference>
<dbReference type="CDD" id="cd00170">
    <property type="entry name" value="SEC14"/>
    <property type="match status" value="1"/>
</dbReference>
<accession>A0A8B7PNA5</accession>
<dbReference type="SMART" id="SM01100">
    <property type="entry name" value="CRAL_TRIO_N"/>
    <property type="match status" value="1"/>
</dbReference>
<dbReference type="OrthoDB" id="6682367at2759"/>
<dbReference type="InterPro" id="IPR001251">
    <property type="entry name" value="CRAL-TRIO_dom"/>
</dbReference>
<dbReference type="Gene3D" id="3.40.525.10">
    <property type="entry name" value="CRAL-TRIO lipid binding domain"/>
    <property type="match status" value="1"/>
</dbReference>